<evidence type="ECO:0000256" key="1">
    <source>
        <dbReference type="ARBA" id="ARBA00022603"/>
    </source>
</evidence>
<dbReference type="InterPro" id="IPR001077">
    <property type="entry name" value="COMT_C"/>
</dbReference>
<dbReference type="Pfam" id="PF00891">
    <property type="entry name" value="Methyltransf_2"/>
    <property type="match status" value="1"/>
</dbReference>
<dbReference type="PANTHER" id="PTHR43712">
    <property type="entry name" value="PUTATIVE (AFU_ORTHOLOGUE AFUA_4G14580)-RELATED"/>
    <property type="match status" value="1"/>
</dbReference>
<dbReference type="GO" id="GO:0032259">
    <property type="term" value="P:methylation"/>
    <property type="evidence" value="ECO:0007669"/>
    <property type="project" value="UniProtKB-KW"/>
</dbReference>
<dbReference type="Proteomes" id="UP001222325">
    <property type="component" value="Unassembled WGS sequence"/>
</dbReference>
<dbReference type="Gene3D" id="3.40.50.150">
    <property type="entry name" value="Vaccinia Virus protein VP39"/>
    <property type="match status" value="1"/>
</dbReference>
<evidence type="ECO:0000259" key="5">
    <source>
        <dbReference type="Pfam" id="PF08100"/>
    </source>
</evidence>
<accession>A0AAD6XT41</accession>
<evidence type="ECO:0000313" key="6">
    <source>
        <dbReference type="EMBL" id="KAJ7101320.1"/>
    </source>
</evidence>
<dbReference type="SUPFAM" id="SSF53335">
    <property type="entry name" value="S-adenosyl-L-methionine-dependent methyltransferases"/>
    <property type="match status" value="1"/>
</dbReference>
<dbReference type="AlphaFoldDB" id="A0AAD6XT41"/>
<gene>
    <name evidence="6" type="ORF">B0H15DRAFT_769269</name>
</gene>
<evidence type="ECO:0000259" key="4">
    <source>
        <dbReference type="Pfam" id="PF00891"/>
    </source>
</evidence>
<evidence type="ECO:0000313" key="7">
    <source>
        <dbReference type="Proteomes" id="UP001222325"/>
    </source>
</evidence>
<comment type="caution">
    <text evidence="6">The sequence shown here is derived from an EMBL/GenBank/DDBJ whole genome shotgun (WGS) entry which is preliminary data.</text>
</comment>
<feature type="domain" description="O-methyltransferase dimerisation" evidence="5">
    <location>
        <begin position="83"/>
        <end position="159"/>
    </location>
</feature>
<keyword evidence="7" id="KW-1185">Reference proteome</keyword>
<dbReference type="Gene3D" id="1.10.10.10">
    <property type="entry name" value="Winged helix-like DNA-binding domain superfamily/Winged helix DNA-binding domain"/>
    <property type="match status" value="1"/>
</dbReference>
<feature type="domain" description="O-methyltransferase C-terminal" evidence="4">
    <location>
        <begin position="257"/>
        <end position="374"/>
    </location>
</feature>
<dbReference type="SUPFAM" id="SSF46785">
    <property type="entry name" value="Winged helix' DNA-binding domain"/>
    <property type="match status" value="1"/>
</dbReference>
<evidence type="ECO:0000256" key="3">
    <source>
        <dbReference type="ARBA" id="ARBA00022691"/>
    </source>
</evidence>
<dbReference type="GO" id="GO:0046983">
    <property type="term" value="F:protein dimerization activity"/>
    <property type="evidence" value="ECO:0007669"/>
    <property type="project" value="InterPro"/>
</dbReference>
<dbReference type="GO" id="GO:0008171">
    <property type="term" value="F:O-methyltransferase activity"/>
    <property type="evidence" value="ECO:0007669"/>
    <property type="project" value="InterPro"/>
</dbReference>
<reference evidence="6" key="1">
    <citation type="submission" date="2023-03" db="EMBL/GenBank/DDBJ databases">
        <title>Massive genome expansion in bonnet fungi (Mycena s.s.) driven by repeated elements and novel gene families across ecological guilds.</title>
        <authorList>
            <consortium name="Lawrence Berkeley National Laboratory"/>
            <person name="Harder C.B."/>
            <person name="Miyauchi S."/>
            <person name="Viragh M."/>
            <person name="Kuo A."/>
            <person name="Thoen E."/>
            <person name="Andreopoulos B."/>
            <person name="Lu D."/>
            <person name="Skrede I."/>
            <person name="Drula E."/>
            <person name="Henrissat B."/>
            <person name="Morin E."/>
            <person name="Kohler A."/>
            <person name="Barry K."/>
            <person name="LaButti K."/>
            <person name="Morin E."/>
            <person name="Salamov A."/>
            <person name="Lipzen A."/>
            <person name="Mereny Z."/>
            <person name="Hegedus B."/>
            <person name="Baldrian P."/>
            <person name="Stursova M."/>
            <person name="Weitz H."/>
            <person name="Taylor A."/>
            <person name="Grigoriev I.V."/>
            <person name="Nagy L.G."/>
            <person name="Martin F."/>
            <person name="Kauserud H."/>
        </authorList>
    </citation>
    <scope>NUCLEOTIDE SEQUENCE</scope>
    <source>
        <strain evidence="6">CBHHK173m</strain>
    </source>
</reference>
<dbReference type="InterPro" id="IPR016461">
    <property type="entry name" value="COMT-like"/>
</dbReference>
<keyword evidence="2" id="KW-0808">Transferase</keyword>
<dbReference type="InterPro" id="IPR012967">
    <property type="entry name" value="COMT_dimerisation"/>
</dbReference>
<dbReference type="Pfam" id="PF08100">
    <property type="entry name" value="Dimerisation"/>
    <property type="match status" value="1"/>
</dbReference>
<dbReference type="InterPro" id="IPR036390">
    <property type="entry name" value="WH_DNA-bd_sf"/>
</dbReference>
<keyword evidence="1" id="KW-0489">Methyltransferase</keyword>
<name>A0AAD6XT41_9AGAR</name>
<protein>
    <submittedName>
        <fullName evidence="6">O-methyltransferase</fullName>
    </submittedName>
</protein>
<dbReference type="PANTHER" id="PTHR43712:SF2">
    <property type="entry name" value="O-METHYLTRANSFERASE CICE"/>
    <property type="match status" value="1"/>
</dbReference>
<sequence>MAESLSTLRRLADIITQGVETMERVYGTAGMGLPELDHPFQREDPAEALREDPDIAGAVKNIMAAASQLMATVGDPVSMAINSAFAFHVPSCLRAASEINVVEILREGDPKGVRARDIAAPSGNDPDLVERILRLLATHHIFREVSPGVFANNRISSTLDKGKETATLFESREDRLDGTSGVAALVESAAENTFRASAFLADTLLHPTRGKLPCNLAFRTDEPWFKYMQRPENTYVRKRFAVAMKGTAATDSPEIILQGFRWGELPGGSIVVDVGGGIGHASMTIAQKHPTLRIVNQDLGPAVEQSRILFAAHDFFTPQPVKDAAVFLMRYVIHDWSNAQAISILTHLREAVTSTTKLVLLEKIVPSVAGDDLHHAIPGAARAQAAPPLLPNWGVASASTYMYDMTMHDLVGGVERTVNGFIEILKESGWKLAQIHHCPPSPLSHIVAIPV</sequence>
<dbReference type="PROSITE" id="PS51683">
    <property type="entry name" value="SAM_OMT_II"/>
    <property type="match status" value="1"/>
</dbReference>
<dbReference type="InterPro" id="IPR029063">
    <property type="entry name" value="SAM-dependent_MTases_sf"/>
</dbReference>
<dbReference type="EMBL" id="JARJCN010000004">
    <property type="protein sequence ID" value="KAJ7101320.1"/>
    <property type="molecule type" value="Genomic_DNA"/>
</dbReference>
<organism evidence="6 7">
    <name type="scientific">Mycena belliarum</name>
    <dbReference type="NCBI Taxonomy" id="1033014"/>
    <lineage>
        <taxon>Eukaryota</taxon>
        <taxon>Fungi</taxon>
        <taxon>Dikarya</taxon>
        <taxon>Basidiomycota</taxon>
        <taxon>Agaricomycotina</taxon>
        <taxon>Agaricomycetes</taxon>
        <taxon>Agaricomycetidae</taxon>
        <taxon>Agaricales</taxon>
        <taxon>Marasmiineae</taxon>
        <taxon>Mycenaceae</taxon>
        <taxon>Mycena</taxon>
    </lineage>
</organism>
<dbReference type="InterPro" id="IPR036388">
    <property type="entry name" value="WH-like_DNA-bd_sf"/>
</dbReference>
<proteinExistence type="predicted"/>
<keyword evidence="3" id="KW-0949">S-adenosyl-L-methionine</keyword>
<evidence type="ECO:0000256" key="2">
    <source>
        <dbReference type="ARBA" id="ARBA00022679"/>
    </source>
</evidence>